<dbReference type="GO" id="GO:0004527">
    <property type="term" value="F:exonuclease activity"/>
    <property type="evidence" value="ECO:0007669"/>
    <property type="project" value="UniProtKB-KW"/>
</dbReference>
<dbReference type="Gene3D" id="3.90.320.10">
    <property type="match status" value="1"/>
</dbReference>
<reference evidence="3 4" key="1">
    <citation type="submission" date="2022-03" db="EMBL/GenBank/DDBJ databases">
        <title>Complete genome of Streptomyces rimosus ssp. rimosus R7 (=ATCC 10970).</title>
        <authorList>
            <person name="Beganovic S."/>
            <person name="Ruckert C."/>
            <person name="Busche T."/>
            <person name="Kalinowski J."/>
            <person name="Wittmann C."/>
        </authorList>
    </citation>
    <scope>NUCLEOTIDE SEQUENCE [LARGE SCALE GENOMIC DNA]</scope>
    <source>
        <strain evidence="3 4">R7</strain>
    </source>
</reference>
<gene>
    <name evidence="3" type="ORF">SRIMR7_29355</name>
</gene>
<dbReference type="InterPro" id="IPR024432">
    <property type="entry name" value="Put_RecE_PDDEXK-like_dom"/>
</dbReference>
<feature type="region of interest" description="Disordered" evidence="1">
    <location>
        <begin position="1"/>
        <end position="45"/>
    </location>
</feature>
<keyword evidence="3" id="KW-0540">Nuclease</keyword>
<dbReference type="GeneID" id="66854603"/>
<dbReference type="InterPro" id="IPR011604">
    <property type="entry name" value="PDDEXK-like_dom_sf"/>
</dbReference>
<protein>
    <submittedName>
        <fullName evidence="3">Exonuclease VIII</fullName>
    </submittedName>
</protein>
<evidence type="ECO:0000259" key="2">
    <source>
        <dbReference type="Pfam" id="PF12684"/>
    </source>
</evidence>
<dbReference type="RefSeq" id="WP_003981173.1">
    <property type="nucleotide sequence ID" value="NZ_CP043497.1"/>
</dbReference>
<evidence type="ECO:0000256" key="1">
    <source>
        <dbReference type="SAM" id="MobiDB-lite"/>
    </source>
</evidence>
<evidence type="ECO:0000313" key="3">
    <source>
        <dbReference type="EMBL" id="UNZ06263.1"/>
    </source>
</evidence>
<feature type="domain" description="Putative exodeoxyribonuclease 8 PDDEXK-like" evidence="2">
    <location>
        <begin position="60"/>
        <end position="283"/>
    </location>
</feature>
<name>A0ABY3Z914_STRRM</name>
<evidence type="ECO:0000313" key="4">
    <source>
        <dbReference type="Proteomes" id="UP000829494"/>
    </source>
</evidence>
<keyword evidence="3" id="KW-0269">Exonuclease</keyword>
<keyword evidence="3" id="KW-0378">Hydrolase</keyword>
<sequence length="297" mass="32554">MTTTLPAGASAPAAGPVTGPGLYDLTADEYHADPVPGGSLSSSGARKLLPPSCPALFRHEQDNPPPPKATFDFGHAAHRLVLDAGPELVPLDFDDWRTSAARDEREAVRESGAMPLLRKDYDVVQAMANALWQHPVARKLFEPGSGTPESALVWRDGPTGVMRRALLDWRPAPGPGRMVIPDYKTTRSAEPAALQRAMHEYGYHQQADWYRSGCRALGLAGDDAQFVFVCQEKTPPYLVTVYQPSAMAMRIGAARNRRAIETYAECVETGRWPGYSDDIAYLSLPPYAEIRDSEEYL</sequence>
<accession>A0ABY3Z914</accession>
<keyword evidence="4" id="KW-1185">Reference proteome</keyword>
<organism evidence="3 4">
    <name type="scientific">Streptomyces rimosus subsp. rimosus</name>
    <dbReference type="NCBI Taxonomy" id="132474"/>
    <lineage>
        <taxon>Bacteria</taxon>
        <taxon>Bacillati</taxon>
        <taxon>Actinomycetota</taxon>
        <taxon>Actinomycetes</taxon>
        <taxon>Kitasatosporales</taxon>
        <taxon>Streptomycetaceae</taxon>
        <taxon>Streptomyces</taxon>
    </lineage>
</organism>
<dbReference type="Proteomes" id="UP000829494">
    <property type="component" value="Chromosome"/>
</dbReference>
<feature type="compositionally biased region" description="Low complexity" evidence="1">
    <location>
        <begin position="1"/>
        <end position="21"/>
    </location>
</feature>
<dbReference type="Pfam" id="PF12684">
    <property type="entry name" value="DUF3799"/>
    <property type="match status" value="1"/>
</dbReference>
<proteinExistence type="predicted"/>
<dbReference type="EMBL" id="CP094298">
    <property type="protein sequence ID" value="UNZ06263.1"/>
    <property type="molecule type" value="Genomic_DNA"/>
</dbReference>